<feature type="domain" description="Potassium channel" evidence="2">
    <location>
        <begin position="134"/>
        <end position="208"/>
    </location>
</feature>
<dbReference type="Proteomes" id="UP000280792">
    <property type="component" value="Unassembled WGS sequence"/>
</dbReference>
<reference evidence="3 4" key="2">
    <citation type="submission" date="2018-12" db="EMBL/GenBank/DDBJ databases">
        <title>Simiduia agarivorans gen. nov., sp. nov., a marine, agarolytic bacterium isolated from shallow coastal water from Keelung, Taiwan.</title>
        <authorList>
            <person name="Shieh W.Y."/>
        </authorList>
    </citation>
    <scope>NUCLEOTIDE SEQUENCE [LARGE SCALE GENOMIC DNA]</scope>
    <source>
        <strain evidence="3 4">GTF-13</strain>
    </source>
</reference>
<proteinExistence type="predicted"/>
<feature type="transmembrane region" description="Helical" evidence="1">
    <location>
        <begin position="12"/>
        <end position="33"/>
    </location>
</feature>
<evidence type="ECO:0000313" key="4">
    <source>
        <dbReference type="Proteomes" id="UP000280792"/>
    </source>
</evidence>
<keyword evidence="1" id="KW-0812">Transmembrane</keyword>
<feature type="transmembrane region" description="Helical" evidence="1">
    <location>
        <begin position="188"/>
        <end position="211"/>
    </location>
</feature>
<keyword evidence="3" id="KW-0406">Ion transport</keyword>
<keyword evidence="1" id="KW-0472">Membrane</keyword>
<dbReference type="Gene3D" id="1.10.287.70">
    <property type="match status" value="1"/>
</dbReference>
<evidence type="ECO:0000313" key="3">
    <source>
        <dbReference type="EMBL" id="RRJ84212.1"/>
    </source>
</evidence>
<protein>
    <submittedName>
        <fullName evidence="3">Potassium channel protein</fullName>
    </submittedName>
</protein>
<keyword evidence="3" id="KW-0813">Transport</keyword>
<sequence>MGVAKWLVFPRYGFGSMAAGIVCILAMATLSGSSFLDHFLIRLSISVLLIASVYLLSRSPKQLLVSVLLGLPTMVTNWAVLVMSNEWLVLADHLTNVLFFTYVTWCLLQQVFSSGQVSGDTIWGSICIYLLIGFIWSFIFGALSVLQPHALTHISADQVSSLVYFSFVTLSTLGYGDITPVTRQAQMLAFSEALMGQLYLTVLVARLVGLYHTSGKG</sequence>
<organism evidence="3 4">
    <name type="scientific">Aestuariirhabdus litorea</name>
    <dbReference type="NCBI Taxonomy" id="2528527"/>
    <lineage>
        <taxon>Bacteria</taxon>
        <taxon>Pseudomonadati</taxon>
        <taxon>Pseudomonadota</taxon>
        <taxon>Gammaproteobacteria</taxon>
        <taxon>Oceanospirillales</taxon>
        <taxon>Aestuariirhabdaceae</taxon>
        <taxon>Aestuariirhabdus</taxon>
    </lineage>
</organism>
<feature type="transmembrane region" description="Helical" evidence="1">
    <location>
        <begin position="63"/>
        <end position="81"/>
    </location>
</feature>
<gene>
    <name evidence="3" type="ORF">D0544_03615</name>
</gene>
<reference evidence="3 4" key="1">
    <citation type="submission" date="2018-08" db="EMBL/GenBank/DDBJ databases">
        <authorList>
            <person name="Khan S.A."/>
        </authorList>
    </citation>
    <scope>NUCLEOTIDE SEQUENCE [LARGE SCALE GENOMIC DNA]</scope>
    <source>
        <strain evidence="3 4">GTF-13</strain>
    </source>
</reference>
<keyword evidence="1" id="KW-1133">Transmembrane helix</keyword>
<dbReference type="EMBL" id="QWEZ01000001">
    <property type="protein sequence ID" value="RRJ84212.1"/>
    <property type="molecule type" value="Genomic_DNA"/>
</dbReference>
<feature type="transmembrane region" description="Helical" evidence="1">
    <location>
        <begin position="87"/>
        <end position="108"/>
    </location>
</feature>
<dbReference type="GO" id="GO:0034220">
    <property type="term" value="P:monoatomic ion transmembrane transport"/>
    <property type="evidence" value="ECO:0007669"/>
    <property type="project" value="UniProtKB-KW"/>
</dbReference>
<feature type="transmembrane region" description="Helical" evidence="1">
    <location>
        <begin position="158"/>
        <end position="176"/>
    </location>
</feature>
<evidence type="ECO:0000259" key="2">
    <source>
        <dbReference type="Pfam" id="PF07885"/>
    </source>
</evidence>
<dbReference type="InterPro" id="IPR013099">
    <property type="entry name" value="K_chnl_dom"/>
</dbReference>
<comment type="caution">
    <text evidence="3">The sequence shown here is derived from an EMBL/GenBank/DDBJ whole genome shotgun (WGS) entry which is preliminary data.</text>
</comment>
<name>A0A3P3VN84_9GAMM</name>
<evidence type="ECO:0000256" key="1">
    <source>
        <dbReference type="SAM" id="Phobius"/>
    </source>
</evidence>
<dbReference type="Pfam" id="PF07885">
    <property type="entry name" value="Ion_trans_2"/>
    <property type="match status" value="1"/>
</dbReference>
<feature type="transmembrane region" description="Helical" evidence="1">
    <location>
        <begin position="120"/>
        <end position="146"/>
    </location>
</feature>
<keyword evidence="4" id="KW-1185">Reference proteome</keyword>
<keyword evidence="3" id="KW-0407">Ion channel</keyword>
<feature type="transmembrane region" description="Helical" evidence="1">
    <location>
        <begin position="39"/>
        <end position="56"/>
    </location>
</feature>
<accession>A0A3P3VN84</accession>
<dbReference type="AlphaFoldDB" id="A0A3P3VN84"/>
<dbReference type="SUPFAM" id="SSF81324">
    <property type="entry name" value="Voltage-gated potassium channels"/>
    <property type="match status" value="1"/>
</dbReference>